<evidence type="ECO:0000313" key="1">
    <source>
        <dbReference type="EMBL" id="KAH9801989.1"/>
    </source>
</evidence>
<comment type="caution">
    <text evidence="1">The sequence shown here is derived from an EMBL/GenBank/DDBJ whole genome shotgun (WGS) entry which is preliminary data.</text>
</comment>
<gene>
    <name evidence="1" type="ORF">KPL71_001224</name>
</gene>
<keyword evidence="2" id="KW-1185">Reference proteome</keyword>
<protein>
    <submittedName>
        <fullName evidence="1">Integrase catalytic domain-containing protein</fullName>
    </submittedName>
</protein>
<organism evidence="1 2">
    <name type="scientific">Citrus sinensis</name>
    <name type="common">Sweet orange</name>
    <name type="synonym">Citrus aurantium var. sinensis</name>
    <dbReference type="NCBI Taxonomy" id="2711"/>
    <lineage>
        <taxon>Eukaryota</taxon>
        <taxon>Viridiplantae</taxon>
        <taxon>Streptophyta</taxon>
        <taxon>Embryophyta</taxon>
        <taxon>Tracheophyta</taxon>
        <taxon>Spermatophyta</taxon>
        <taxon>Magnoliopsida</taxon>
        <taxon>eudicotyledons</taxon>
        <taxon>Gunneridae</taxon>
        <taxon>Pentapetalae</taxon>
        <taxon>rosids</taxon>
        <taxon>malvids</taxon>
        <taxon>Sapindales</taxon>
        <taxon>Rutaceae</taxon>
        <taxon>Aurantioideae</taxon>
        <taxon>Citrus</taxon>
    </lineage>
</organism>
<reference evidence="2" key="1">
    <citation type="journal article" date="2023" name="Hortic. Res.">
        <title>A chromosome-level phased genome enabling allele-level studies in sweet orange: a case study on citrus Huanglongbing tolerance.</title>
        <authorList>
            <person name="Wu B."/>
            <person name="Yu Q."/>
            <person name="Deng Z."/>
            <person name="Duan Y."/>
            <person name="Luo F."/>
            <person name="Gmitter F. Jr."/>
        </authorList>
    </citation>
    <scope>NUCLEOTIDE SEQUENCE [LARGE SCALE GENOMIC DNA]</scope>
    <source>
        <strain evidence="2">cv. Valencia</strain>
    </source>
</reference>
<proteinExistence type="predicted"/>
<evidence type="ECO:0000313" key="2">
    <source>
        <dbReference type="Proteomes" id="UP000829398"/>
    </source>
</evidence>
<sequence>MATQNDSIFREGQSITRPPYFDGNDYPYWKTRMGIYLQALDYEIWEIVNDGPFMPLTKNEVGEDIPKLSREWNEFEKRKASLNSKTMKALFCALDKKEFYRVSSCESANKIWHKLEVVYEGTNQVKESKISRFTDIVNTLGVLGKTFSNSEKVKKIIRSLPKEWRPKRTAIEEAKDLNVLPIDDLIGSLISYEEDLAAEKEHEETKKSIALKASKRDSDEESEMDDEELAMLARRFRKFYKKNNEQRKFRSHKNKKEMKEPITCYEYKKPGHIRPECPLLNKFKKKAMVATWDDSDEETSDDKEQQEMTNLALMAFGEESCNEVDEHQFSSPRTPQQNRIVERKNRFIQEMARTMLNENSLPKYFWAEAVNTACYVLNRVLIRPNLNKTPYELWKDRKPNIGYFKVFGCKCFVLNTKDNLGKFDPKSDVGISLGYSNSSKAYRVYNKRTLVVEESLHVTFDESNPSSTEKVVVDDNAEEGQQEEASNDNKKDAPHGIQDEHHEETNAEQNEGTSQILPKEWRYVSSHPKDVILGDPSRGVTTRSSLRNTCEHAAFISQIEPQSFADAENDESWIMAMQGELNQFERNNVWELVPNPEHQSIYRH</sequence>
<dbReference type="EMBL" id="CM039170">
    <property type="protein sequence ID" value="KAH9801989.1"/>
    <property type="molecule type" value="Genomic_DNA"/>
</dbReference>
<accession>A0ACB8NV17</accession>
<name>A0ACB8NV17_CITSI</name>
<dbReference type="Proteomes" id="UP000829398">
    <property type="component" value="Chromosome 1"/>
</dbReference>